<feature type="domain" description="Secretion system C-terminal sorting" evidence="2">
    <location>
        <begin position="262"/>
        <end position="319"/>
    </location>
</feature>
<evidence type="ECO:0000259" key="2">
    <source>
        <dbReference type="Pfam" id="PF18962"/>
    </source>
</evidence>
<dbReference type="AlphaFoldDB" id="A0A6N6M8I0"/>
<comment type="caution">
    <text evidence="3">The sequence shown here is derived from an EMBL/GenBank/DDBJ whole genome shotgun (WGS) entry which is preliminary data.</text>
</comment>
<dbReference type="Pfam" id="PF18962">
    <property type="entry name" value="Por_Secre_tail"/>
    <property type="match status" value="1"/>
</dbReference>
<dbReference type="OrthoDB" id="866189at2"/>
<sequence>MVEKIITIGFVLALTVIHGQSQNGPYEPAEGDGSIGVHRDSIIVEQWLSDVDVVRGYLNISDKSAGYASAGSDQNATGKADAFTVSLGDSGYATYTLPQPLSNREGYDFAVFENGFYSPMDGGYYLEFAFVEVSSDGNYFARFPAHSLTQADSQKWTYGVLDPTQINNLAGKNTTHNGTPFDLSDLEGDSALDIENITHLRVLDVVGSIDQAYGSTDTAGNIINDPYPTEFAAGGFDLDAVAILNESLVGRETVRANPKSVIYPNPAADFVSVKGLTGNFKVFNTHGQTVLMGNYSGGKINLNELASGVYFIEFNQRKEQPFRFVKE</sequence>
<dbReference type="Proteomes" id="UP000435357">
    <property type="component" value="Unassembled WGS sequence"/>
</dbReference>
<keyword evidence="4" id="KW-1185">Reference proteome</keyword>
<evidence type="ECO:0000313" key="3">
    <source>
        <dbReference type="EMBL" id="KAB1065165.1"/>
    </source>
</evidence>
<organism evidence="3 4">
    <name type="scientific">Salibacter halophilus</name>
    <dbReference type="NCBI Taxonomy" id="1803916"/>
    <lineage>
        <taxon>Bacteria</taxon>
        <taxon>Pseudomonadati</taxon>
        <taxon>Bacteroidota</taxon>
        <taxon>Flavobacteriia</taxon>
        <taxon>Flavobacteriales</taxon>
        <taxon>Salibacteraceae</taxon>
        <taxon>Salibacter</taxon>
    </lineage>
</organism>
<accession>A0A6N6M8I0</accession>
<dbReference type="EMBL" id="WACR01000003">
    <property type="protein sequence ID" value="KAB1065165.1"/>
    <property type="molecule type" value="Genomic_DNA"/>
</dbReference>
<proteinExistence type="predicted"/>
<name>A0A6N6M8I0_9FLAO</name>
<dbReference type="RefSeq" id="WP_151166813.1">
    <property type="nucleotide sequence ID" value="NZ_WACR01000003.1"/>
</dbReference>
<evidence type="ECO:0000313" key="4">
    <source>
        <dbReference type="Proteomes" id="UP000435357"/>
    </source>
</evidence>
<protein>
    <submittedName>
        <fullName evidence="3">T9SS type A sorting domain-containing protein</fullName>
    </submittedName>
</protein>
<dbReference type="NCBIfam" id="TIGR04183">
    <property type="entry name" value="Por_Secre_tail"/>
    <property type="match status" value="1"/>
</dbReference>
<reference evidence="3 4" key="1">
    <citation type="submission" date="2019-09" db="EMBL/GenBank/DDBJ databases">
        <title>Genomes of Cryomorphaceae.</title>
        <authorList>
            <person name="Bowman J.P."/>
        </authorList>
    </citation>
    <scope>NUCLEOTIDE SEQUENCE [LARGE SCALE GENOMIC DNA]</scope>
    <source>
        <strain evidence="3 4">KCTC 52047</strain>
    </source>
</reference>
<gene>
    <name evidence="3" type="ORF">F3059_04220</name>
</gene>
<dbReference type="InterPro" id="IPR026444">
    <property type="entry name" value="Secre_tail"/>
</dbReference>
<keyword evidence="1" id="KW-0732">Signal</keyword>
<evidence type="ECO:0000256" key="1">
    <source>
        <dbReference type="ARBA" id="ARBA00022729"/>
    </source>
</evidence>